<dbReference type="PATRIC" id="fig|946077.3.peg.2195"/>
<keyword evidence="7" id="KW-1185">Reference proteome</keyword>
<evidence type="ECO:0000256" key="3">
    <source>
        <dbReference type="ARBA" id="ARBA00022801"/>
    </source>
</evidence>
<dbReference type="STRING" id="946077.W5A_10874"/>
<dbReference type="Proteomes" id="UP000005938">
    <property type="component" value="Unassembled WGS sequence"/>
</dbReference>
<dbReference type="EMBL" id="AJJU01000023">
    <property type="protein sequence ID" value="EID73044.1"/>
    <property type="molecule type" value="Genomic_DNA"/>
</dbReference>
<reference evidence="6 7" key="1">
    <citation type="journal article" date="2012" name="J. Bacteriol.">
        <title>Genome Sequence of the Halotolerant Bacterium Imtechella halotolerans K1T.</title>
        <authorList>
            <person name="Kumar S."/>
            <person name="Vikram S."/>
            <person name="Subramanian S."/>
            <person name="Raghava G.P."/>
            <person name="Pinnaka A.K."/>
        </authorList>
    </citation>
    <scope>NUCLEOTIDE SEQUENCE [LARGE SCALE GENOMIC DNA]</scope>
    <source>
        <strain evidence="6 7">K1</strain>
    </source>
</reference>
<protein>
    <recommendedName>
        <fullName evidence="2">N-acetylmuramoyl-L-alanine amidase</fullName>
        <ecNumber evidence="2">3.5.1.28</ecNumber>
    </recommendedName>
</protein>
<dbReference type="eggNOG" id="COG0860">
    <property type="taxonomic scope" value="Bacteria"/>
</dbReference>
<evidence type="ECO:0000256" key="4">
    <source>
        <dbReference type="SAM" id="SignalP"/>
    </source>
</evidence>
<evidence type="ECO:0000256" key="2">
    <source>
        <dbReference type="ARBA" id="ARBA00011901"/>
    </source>
</evidence>
<evidence type="ECO:0000313" key="7">
    <source>
        <dbReference type="Proteomes" id="UP000005938"/>
    </source>
</evidence>
<dbReference type="InterPro" id="IPR050695">
    <property type="entry name" value="N-acetylmuramoyl_amidase_3"/>
</dbReference>
<dbReference type="SMART" id="SM00646">
    <property type="entry name" value="Ami_3"/>
    <property type="match status" value="1"/>
</dbReference>
<dbReference type="PANTHER" id="PTHR30404:SF0">
    <property type="entry name" value="N-ACETYLMURAMOYL-L-ALANINE AMIDASE AMIC"/>
    <property type="match status" value="1"/>
</dbReference>
<evidence type="ECO:0000259" key="5">
    <source>
        <dbReference type="SMART" id="SM00646"/>
    </source>
</evidence>
<sequence>MRTKIIFTLIAIPTSLFLLAFSHMNAVTQSDPFVIVLDAGHGGKDPGKVSNGINEKDIALKVVMLIGKELEQHKDIKVVYTRKDDRFVDLYVRGRIANKAKADLFVSVHCNAHHTEASGAETYVLGLHANKQNFEVAKAENEVIYLEDDYEQKYAGYDINSPESVIGFTIMQEEYLDQSIQLAKMIQQNFTDKMKRKNRGVKQAGFIVLHQTYMPSVLIETGFVTNREERLFLTSSKGQEQFADNIAKAILDYKKLIRPASTAVVTSKEVVQEKKPAPVKEEEKKSVVKQINTSVIFKVQIAAGAKKVEALPQNFKGLKPVSIESSGTVYRYFYGETNSYDEVKQLQKEAVEKGYKDAFIVAYKKGSRISVDEALKTDR</sequence>
<gene>
    <name evidence="6" type="ORF">W5A_10874</name>
</gene>
<organism evidence="6 7">
    <name type="scientific">Imtechella halotolerans K1</name>
    <dbReference type="NCBI Taxonomy" id="946077"/>
    <lineage>
        <taxon>Bacteria</taxon>
        <taxon>Pseudomonadati</taxon>
        <taxon>Bacteroidota</taxon>
        <taxon>Flavobacteriia</taxon>
        <taxon>Flavobacteriales</taxon>
        <taxon>Flavobacteriaceae</taxon>
        <taxon>Imtechella</taxon>
    </lineage>
</organism>
<dbReference type="GO" id="GO:0008745">
    <property type="term" value="F:N-acetylmuramoyl-L-alanine amidase activity"/>
    <property type="evidence" value="ECO:0007669"/>
    <property type="project" value="UniProtKB-EC"/>
</dbReference>
<keyword evidence="3 6" id="KW-0378">Hydrolase</keyword>
<dbReference type="GO" id="GO:0009253">
    <property type="term" value="P:peptidoglycan catabolic process"/>
    <property type="evidence" value="ECO:0007669"/>
    <property type="project" value="InterPro"/>
</dbReference>
<dbReference type="SUPFAM" id="SSF53187">
    <property type="entry name" value="Zn-dependent exopeptidases"/>
    <property type="match status" value="1"/>
</dbReference>
<dbReference type="FunFam" id="3.40.630.40:FF:000005">
    <property type="entry name" value="N-acetylmuramoyl-L-alanine amidase (AmiA)"/>
    <property type="match status" value="1"/>
</dbReference>
<dbReference type="OrthoDB" id="9806267at2"/>
<evidence type="ECO:0000256" key="1">
    <source>
        <dbReference type="ARBA" id="ARBA00001561"/>
    </source>
</evidence>
<dbReference type="PANTHER" id="PTHR30404">
    <property type="entry name" value="N-ACETYLMURAMOYL-L-ALANINE AMIDASE"/>
    <property type="match status" value="1"/>
</dbReference>
<dbReference type="AlphaFoldDB" id="I0W9H8"/>
<feature type="domain" description="MurNAc-LAA" evidence="5">
    <location>
        <begin position="94"/>
        <end position="251"/>
    </location>
</feature>
<keyword evidence="4" id="KW-0732">Signal</keyword>
<dbReference type="GO" id="GO:0030288">
    <property type="term" value="C:outer membrane-bounded periplasmic space"/>
    <property type="evidence" value="ECO:0007669"/>
    <property type="project" value="TreeGrafter"/>
</dbReference>
<comment type="caution">
    <text evidence="6">The sequence shown here is derived from an EMBL/GenBank/DDBJ whole genome shotgun (WGS) entry which is preliminary data.</text>
</comment>
<dbReference type="CDD" id="cd02696">
    <property type="entry name" value="MurNAc-LAA"/>
    <property type="match status" value="1"/>
</dbReference>
<proteinExistence type="predicted"/>
<dbReference type="Gene3D" id="3.40.630.40">
    <property type="entry name" value="Zn-dependent exopeptidases"/>
    <property type="match status" value="1"/>
</dbReference>
<evidence type="ECO:0000313" key="6">
    <source>
        <dbReference type="EMBL" id="EID73044.1"/>
    </source>
</evidence>
<feature type="signal peptide" evidence="4">
    <location>
        <begin position="1"/>
        <end position="20"/>
    </location>
</feature>
<dbReference type="EC" id="3.5.1.28" evidence="2"/>
<dbReference type="Pfam" id="PF01520">
    <property type="entry name" value="Amidase_3"/>
    <property type="match status" value="1"/>
</dbReference>
<feature type="chain" id="PRO_5003634942" description="N-acetylmuramoyl-L-alanine amidase" evidence="4">
    <location>
        <begin position="21"/>
        <end position="379"/>
    </location>
</feature>
<dbReference type="RefSeq" id="WP_008240464.1">
    <property type="nucleotide sequence ID" value="NZ_AJJU01000023.1"/>
</dbReference>
<name>I0W9H8_9FLAO</name>
<comment type="catalytic activity">
    <reaction evidence="1">
        <text>Hydrolyzes the link between N-acetylmuramoyl residues and L-amino acid residues in certain cell-wall glycopeptides.</text>
        <dbReference type="EC" id="3.5.1.28"/>
    </reaction>
</comment>
<accession>I0W9H8</accession>
<dbReference type="InterPro" id="IPR002508">
    <property type="entry name" value="MurNAc-LAA_cat"/>
</dbReference>